<gene>
    <name evidence="2" type="ORF">EDS130_LOCUS11720</name>
    <name evidence="3" type="ORF">XAT740_LOCUS40219</name>
</gene>
<keyword evidence="4" id="KW-1185">Reference proteome</keyword>
<evidence type="ECO:0000256" key="1">
    <source>
        <dbReference type="SAM" id="MobiDB-lite"/>
    </source>
</evidence>
<dbReference type="AlphaFoldDB" id="A0A815TNQ7"/>
<dbReference type="EMBL" id="CAJNOR010004553">
    <property type="protein sequence ID" value="CAF1511054.1"/>
    <property type="molecule type" value="Genomic_DNA"/>
</dbReference>
<evidence type="ECO:0000313" key="2">
    <source>
        <dbReference type="EMBL" id="CAF0939047.1"/>
    </source>
</evidence>
<organism evidence="3 4">
    <name type="scientific">Adineta ricciae</name>
    <name type="common">Rotifer</name>
    <dbReference type="NCBI Taxonomy" id="249248"/>
    <lineage>
        <taxon>Eukaryota</taxon>
        <taxon>Metazoa</taxon>
        <taxon>Spiralia</taxon>
        <taxon>Gnathifera</taxon>
        <taxon>Rotifera</taxon>
        <taxon>Eurotatoria</taxon>
        <taxon>Bdelloidea</taxon>
        <taxon>Adinetida</taxon>
        <taxon>Adinetidae</taxon>
        <taxon>Adineta</taxon>
    </lineage>
</organism>
<proteinExistence type="predicted"/>
<feature type="region of interest" description="Disordered" evidence="1">
    <location>
        <begin position="1"/>
        <end position="20"/>
    </location>
</feature>
<dbReference type="EMBL" id="CAJNOJ010000043">
    <property type="protein sequence ID" value="CAF0939047.1"/>
    <property type="molecule type" value="Genomic_DNA"/>
</dbReference>
<comment type="caution">
    <text evidence="3">The sequence shown here is derived from an EMBL/GenBank/DDBJ whole genome shotgun (WGS) entry which is preliminary data.</text>
</comment>
<sequence>MPYSKPLSSDCEEQTSSPAPQYTYMGRLVTYERPALRKSKSLHHRSKKYVYDYDSYSSSADDDPNKPLGVVRVNNQHVREVYRIPTPPPEVRKVYHRARSPKPKIIERVFVRRPAPEIIENIIQVPPQKTKVIHREKILRPSKPIVRTKYVYLRPEDEQPRQQQDVFTSSVNLQPSVSYTQTMAPTYAYSRKIVNPQPIPATCYSYQYPQY</sequence>
<evidence type="ECO:0000313" key="3">
    <source>
        <dbReference type="EMBL" id="CAF1511054.1"/>
    </source>
</evidence>
<dbReference type="Proteomes" id="UP000663828">
    <property type="component" value="Unassembled WGS sequence"/>
</dbReference>
<reference evidence="3" key="1">
    <citation type="submission" date="2021-02" db="EMBL/GenBank/DDBJ databases">
        <authorList>
            <person name="Nowell W R."/>
        </authorList>
    </citation>
    <scope>NUCLEOTIDE SEQUENCE</scope>
</reference>
<dbReference type="Proteomes" id="UP000663852">
    <property type="component" value="Unassembled WGS sequence"/>
</dbReference>
<accession>A0A815TNQ7</accession>
<evidence type="ECO:0000313" key="4">
    <source>
        <dbReference type="Proteomes" id="UP000663828"/>
    </source>
</evidence>
<name>A0A815TNQ7_ADIRI</name>
<protein>
    <submittedName>
        <fullName evidence="3">Uncharacterized protein</fullName>
    </submittedName>
</protein>
<dbReference type="OrthoDB" id="10056299at2759"/>